<proteinExistence type="predicted"/>
<dbReference type="AlphaFoldDB" id="A0A5M3MDE1"/>
<feature type="region of interest" description="Disordered" evidence="1">
    <location>
        <begin position="1"/>
        <end position="68"/>
    </location>
</feature>
<dbReference type="OMA" id="INCKEAM"/>
<organism evidence="2 3">
    <name type="scientific">Coniophora puteana (strain RWD-64-598)</name>
    <name type="common">Brown rot fungus</name>
    <dbReference type="NCBI Taxonomy" id="741705"/>
    <lineage>
        <taxon>Eukaryota</taxon>
        <taxon>Fungi</taxon>
        <taxon>Dikarya</taxon>
        <taxon>Basidiomycota</taxon>
        <taxon>Agaricomycotina</taxon>
        <taxon>Agaricomycetes</taxon>
        <taxon>Agaricomycetidae</taxon>
        <taxon>Boletales</taxon>
        <taxon>Coniophorineae</taxon>
        <taxon>Coniophoraceae</taxon>
        <taxon>Coniophora</taxon>
    </lineage>
</organism>
<feature type="region of interest" description="Disordered" evidence="1">
    <location>
        <begin position="436"/>
        <end position="456"/>
    </location>
</feature>
<keyword evidence="3" id="KW-1185">Reference proteome</keyword>
<feature type="compositionally biased region" description="Basic and acidic residues" evidence="1">
    <location>
        <begin position="436"/>
        <end position="450"/>
    </location>
</feature>
<feature type="compositionally biased region" description="Low complexity" evidence="1">
    <location>
        <begin position="310"/>
        <end position="325"/>
    </location>
</feature>
<feature type="compositionally biased region" description="Low complexity" evidence="1">
    <location>
        <begin position="137"/>
        <end position="152"/>
    </location>
</feature>
<feature type="compositionally biased region" description="Pro residues" evidence="1">
    <location>
        <begin position="109"/>
        <end position="120"/>
    </location>
</feature>
<comment type="caution">
    <text evidence="2">The sequence shown here is derived from an EMBL/GenBank/DDBJ whole genome shotgun (WGS) entry which is preliminary data.</text>
</comment>
<dbReference type="Proteomes" id="UP000053558">
    <property type="component" value="Unassembled WGS sequence"/>
</dbReference>
<gene>
    <name evidence="2" type="ORF">CONPUDRAFT_168247</name>
</gene>
<feature type="compositionally biased region" description="Basic and acidic residues" evidence="1">
    <location>
        <begin position="369"/>
        <end position="380"/>
    </location>
</feature>
<protein>
    <submittedName>
        <fullName evidence="2">Uncharacterized protein</fullName>
    </submittedName>
</protein>
<feature type="compositionally biased region" description="Polar residues" evidence="1">
    <location>
        <begin position="1"/>
        <end position="18"/>
    </location>
</feature>
<feature type="region of interest" description="Disordered" evidence="1">
    <location>
        <begin position="105"/>
        <end position="156"/>
    </location>
</feature>
<dbReference type="EMBL" id="JH711584">
    <property type="protein sequence ID" value="EIW77272.1"/>
    <property type="molecule type" value="Genomic_DNA"/>
</dbReference>
<dbReference type="OrthoDB" id="3269405at2759"/>
<sequence length="524" mass="57191">MNTVPAHTPPQYTRSSPKTSPARNSSNGSSSSTTASAELALQRQYMREHWQSGSGGVHDGGPISLQPVDAMYSRPATSGNLPDAMNSSPGAYPAFGDIGQEREGYYQPSYPPNAPLPPTTPIRVGNQRLPYDPYGSHHTQQPHQQTHQYPPTASSSRLPLAVNPTPNMTNIPHQSQSPVGSSSSLVPFHERFMTYDQQRFDPLYKVSNHRNAPNAAVVAPSPPAVFVPGAGVSAGAGASTSHSHTGWPAPVAAPQGAYPHHPQQQQQQQVPMGYAQSSSAYPQGHHGQQQQQYGQGYSQWQGQGLGHVRSGSSSSSNQSAASPQSFVSHSLSPVSPGPSAYHGFPSTQNQNQNQNRNRGHSRATQFKEVPQRDYEKRGGIFKEAPQPSIVFREVGAGAGVAGVRLAKLENLAEPDEEVTGGMKTNQTMRVNWPGYDKWESQLPGRDDRSPKRPLSRRKLARKIAHKMSELIKAHENQRCSEQYLRWKVGGHDGLRLEDLYLVELQHISQGSWRPVIHVRADRVA</sequence>
<feature type="compositionally biased region" description="Low complexity" evidence="1">
    <location>
        <begin position="19"/>
        <end position="37"/>
    </location>
</feature>
<feature type="region of interest" description="Disordered" evidence="1">
    <location>
        <begin position="233"/>
        <end position="380"/>
    </location>
</feature>
<evidence type="ECO:0000256" key="1">
    <source>
        <dbReference type="SAM" id="MobiDB-lite"/>
    </source>
</evidence>
<feature type="compositionally biased region" description="Low complexity" evidence="1">
    <location>
        <begin position="283"/>
        <end position="302"/>
    </location>
</feature>
<dbReference type="GeneID" id="19205953"/>
<evidence type="ECO:0000313" key="2">
    <source>
        <dbReference type="EMBL" id="EIW77272.1"/>
    </source>
</evidence>
<name>A0A5M3MDE1_CONPW</name>
<dbReference type="KEGG" id="cput:CONPUDRAFT_168247"/>
<reference evidence="3" key="1">
    <citation type="journal article" date="2012" name="Science">
        <title>The Paleozoic origin of enzymatic lignin decomposition reconstructed from 31 fungal genomes.</title>
        <authorList>
            <person name="Floudas D."/>
            <person name="Binder M."/>
            <person name="Riley R."/>
            <person name="Barry K."/>
            <person name="Blanchette R.A."/>
            <person name="Henrissat B."/>
            <person name="Martinez A.T."/>
            <person name="Otillar R."/>
            <person name="Spatafora J.W."/>
            <person name="Yadav J.S."/>
            <person name="Aerts A."/>
            <person name="Benoit I."/>
            <person name="Boyd A."/>
            <person name="Carlson A."/>
            <person name="Copeland A."/>
            <person name="Coutinho P.M."/>
            <person name="de Vries R.P."/>
            <person name="Ferreira P."/>
            <person name="Findley K."/>
            <person name="Foster B."/>
            <person name="Gaskell J."/>
            <person name="Glotzer D."/>
            <person name="Gorecki P."/>
            <person name="Heitman J."/>
            <person name="Hesse C."/>
            <person name="Hori C."/>
            <person name="Igarashi K."/>
            <person name="Jurgens J.A."/>
            <person name="Kallen N."/>
            <person name="Kersten P."/>
            <person name="Kohler A."/>
            <person name="Kuees U."/>
            <person name="Kumar T.K.A."/>
            <person name="Kuo A."/>
            <person name="LaButti K."/>
            <person name="Larrondo L.F."/>
            <person name="Lindquist E."/>
            <person name="Ling A."/>
            <person name="Lombard V."/>
            <person name="Lucas S."/>
            <person name="Lundell T."/>
            <person name="Martin R."/>
            <person name="McLaughlin D.J."/>
            <person name="Morgenstern I."/>
            <person name="Morin E."/>
            <person name="Murat C."/>
            <person name="Nagy L.G."/>
            <person name="Nolan M."/>
            <person name="Ohm R.A."/>
            <person name="Patyshakuliyeva A."/>
            <person name="Rokas A."/>
            <person name="Ruiz-Duenas F.J."/>
            <person name="Sabat G."/>
            <person name="Salamov A."/>
            <person name="Samejima M."/>
            <person name="Schmutz J."/>
            <person name="Slot J.C."/>
            <person name="St John F."/>
            <person name="Stenlid J."/>
            <person name="Sun H."/>
            <person name="Sun S."/>
            <person name="Syed K."/>
            <person name="Tsang A."/>
            <person name="Wiebenga A."/>
            <person name="Young D."/>
            <person name="Pisabarro A."/>
            <person name="Eastwood D.C."/>
            <person name="Martin F."/>
            <person name="Cullen D."/>
            <person name="Grigoriev I.V."/>
            <person name="Hibbett D.S."/>
        </authorList>
    </citation>
    <scope>NUCLEOTIDE SEQUENCE [LARGE SCALE GENOMIC DNA]</scope>
    <source>
        <strain evidence="3">RWD-64-598 SS2</strain>
    </source>
</reference>
<feature type="compositionally biased region" description="Low complexity" evidence="1">
    <location>
        <begin position="233"/>
        <end position="276"/>
    </location>
</feature>
<evidence type="ECO:0000313" key="3">
    <source>
        <dbReference type="Proteomes" id="UP000053558"/>
    </source>
</evidence>
<dbReference type="RefSeq" id="XP_007772677.1">
    <property type="nucleotide sequence ID" value="XM_007774487.1"/>
</dbReference>
<accession>A0A5M3MDE1</accession>